<protein>
    <submittedName>
        <fullName evidence="2">Uncharacterized protein</fullName>
    </submittedName>
</protein>
<organism evidence="2 3">
    <name type="scientific">Triparma columacea</name>
    <dbReference type="NCBI Taxonomy" id="722753"/>
    <lineage>
        <taxon>Eukaryota</taxon>
        <taxon>Sar</taxon>
        <taxon>Stramenopiles</taxon>
        <taxon>Ochrophyta</taxon>
        <taxon>Bolidophyceae</taxon>
        <taxon>Parmales</taxon>
        <taxon>Triparmaceae</taxon>
        <taxon>Triparma</taxon>
    </lineage>
</organism>
<dbReference type="AlphaFoldDB" id="A0A9W7G1X3"/>
<proteinExistence type="predicted"/>
<evidence type="ECO:0000256" key="1">
    <source>
        <dbReference type="SAM" id="Phobius"/>
    </source>
</evidence>
<comment type="caution">
    <text evidence="2">The sequence shown here is derived from an EMBL/GenBank/DDBJ whole genome shotgun (WGS) entry which is preliminary data.</text>
</comment>
<keyword evidence="1" id="KW-0812">Transmembrane</keyword>
<keyword evidence="1" id="KW-0472">Membrane</keyword>
<evidence type="ECO:0000313" key="3">
    <source>
        <dbReference type="Proteomes" id="UP001165065"/>
    </source>
</evidence>
<feature type="transmembrane region" description="Helical" evidence="1">
    <location>
        <begin position="16"/>
        <end position="34"/>
    </location>
</feature>
<feature type="transmembrane region" description="Helical" evidence="1">
    <location>
        <begin position="221"/>
        <end position="240"/>
    </location>
</feature>
<accession>A0A9W7G1X3</accession>
<keyword evidence="3" id="KW-1185">Reference proteome</keyword>
<dbReference type="Proteomes" id="UP001165065">
    <property type="component" value="Unassembled WGS sequence"/>
</dbReference>
<feature type="transmembrane region" description="Helical" evidence="1">
    <location>
        <begin position="116"/>
        <end position="135"/>
    </location>
</feature>
<feature type="transmembrane region" description="Helical" evidence="1">
    <location>
        <begin position="46"/>
        <end position="64"/>
    </location>
</feature>
<dbReference type="EMBL" id="BRYA01000783">
    <property type="protein sequence ID" value="GMI32521.1"/>
    <property type="molecule type" value="Genomic_DNA"/>
</dbReference>
<reference evidence="3" key="1">
    <citation type="journal article" date="2023" name="Commun. Biol.">
        <title>Genome analysis of Parmales, the sister group of diatoms, reveals the evolutionary specialization of diatoms from phago-mixotrophs to photoautotrophs.</title>
        <authorList>
            <person name="Ban H."/>
            <person name="Sato S."/>
            <person name="Yoshikawa S."/>
            <person name="Yamada K."/>
            <person name="Nakamura Y."/>
            <person name="Ichinomiya M."/>
            <person name="Sato N."/>
            <person name="Blanc-Mathieu R."/>
            <person name="Endo H."/>
            <person name="Kuwata A."/>
            <person name="Ogata H."/>
        </authorList>
    </citation>
    <scope>NUCLEOTIDE SEQUENCE [LARGE SCALE GENOMIC DNA]</scope>
</reference>
<keyword evidence="1" id="KW-1133">Transmembrane helix</keyword>
<gene>
    <name evidence="2" type="ORF">TrCOL_g3267</name>
</gene>
<feature type="transmembrane region" description="Helical" evidence="1">
    <location>
        <begin position="246"/>
        <end position="265"/>
    </location>
</feature>
<feature type="transmembrane region" description="Helical" evidence="1">
    <location>
        <begin position="155"/>
        <end position="180"/>
    </location>
</feature>
<sequence length="385" mass="43230">MNQFAKLTMWGKPPSMFLFIVGYISSSILILHTHFNTWNGTSFKPLPYLCILESTVTLIIFRGYNRRISKNTASPSGDITSKKLKALFETEHTFLGHSINKLRDKLRHQEKVASKLLWLFFAVNVCNLVLVRNWGTMVEAFQGKDYFRISLALATVPYTIQQSAMMTIALSATSFPFLVIQLEIELLVDLSAEEFLREAMTLHLEIQYLCKILTNGMKNGTIFTIFQVAVASVGLLQLGYSDANLALWIPLNAIISIIGWFYWMLHCTLTNVKYKKLNDFTCMKMYTSAQQARAASEAARNNVGDNKDAYGALAYSQNFKLHQLEAIRGLDKDVATLMGIPLSTRLVGQLTLEVCVVLILAFNLLSSKLHQVGLSSCKSQNAGLR</sequence>
<name>A0A9W7G1X3_9STRA</name>
<evidence type="ECO:0000313" key="2">
    <source>
        <dbReference type="EMBL" id="GMI32521.1"/>
    </source>
</evidence>